<comment type="caution">
    <text evidence="4">The sequence shown here is derived from an EMBL/GenBank/DDBJ whole genome shotgun (WGS) entry which is preliminary data.</text>
</comment>
<dbReference type="EMBL" id="SUPK01000002">
    <property type="protein sequence ID" value="TJY43325.1"/>
    <property type="molecule type" value="Genomic_DNA"/>
</dbReference>
<dbReference type="PANTHER" id="PTHR12304:SF4">
    <property type="entry name" value="URIDINE NUCLEOSIDASE"/>
    <property type="match status" value="1"/>
</dbReference>
<evidence type="ECO:0000256" key="1">
    <source>
        <dbReference type="ARBA" id="ARBA00022801"/>
    </source>
</evidence>
<keyword evidence="5" id="KW-1185">Reference proteome</keyword>
<dbReference type="CDD" id="cd02650">
    <property type="entry name" value="nuc_hydro_CaPnhB"/>
    <property type="match status" value="1"/>
</dbReference>
<keyword evidence="1 4" id="KW-0378">Hydrolase</keyword>
<dbReference type="Proteomes" id="UP000309673">
    <property type="component" value="Unassembled WGS sequence"/>
</dbReference>
<accession>A0A4U0FEM7</accession>
<feature type="domain" description="Inosine/uridine-preferring nucleoside hydrolase" evidence="3">
    <location>
        <begin position="6"/>
        <end position="307"/>
    </location>
</feature>
<evidence type="ECO:0000313" key="4">
    <source>
        <dbReference type="EMBL" id="TJY43325.1"/>
    </source>
</evidence>
<dbReference type="AlphaFoldDB" id="A0A4U0FEM7"/>
<dbReference type="Pfam" id="PF01156">
    <property type="entry name" value="IU_nuc_hydro"/>
    <property type="match status" value="1"/>
</dbReference>
<dbReference type="InterPro" id="IPR023186">
    <property type="entry name" value="IUNH"/>
</dbReference>
<dbReference type="InterPro" id="IPR001910">
    <property type="entry name" value="Inosine/uridine_hydrolase_dom"/>
</dbReference>
<sequence length="322" mass="34110">MSATRIILDVDTGIDDALALLYAVKSDDIQLEGVTTVFGNVSVEQATVNTLQVLELAGAPASVPVVKGADRPLVRKWEGPVVHIHGDNGLGGFRLPPPSRQAAEGRAAEYLVRKINELGRDLTLVFVGRLTNLAHALAIDPSIAGKVNRLVLMGGALRAPGNVTPTAEANIWGDPEAAHRVFESGMPITMVGLDVTMQTVMKEEHVALVKRKAGTAGERTAEFIEQILAYYFSAYEKQNGFYGSPLHDLLAVAVAGDPTLVGTEELAVKIETKGELSSGATIGDLRGKPDYAVNASVCVSVDSERFLSRFIDVLASGAPSAQ</sequence>
<evidence type="ECO:0000256" key="2">
    <source>
        <dbReference type="ARBA" id="ARBA00023295"/>
    </source>
</evidence>
<protein>
    <submittedName>
        <fullName evidence="4">Nucleoside hydrolase</fullName>
    </submittedName>
</protein>
<dbReference type="OrthoDB" id="9797882at2"/>
<dbReference type="PANTHER" id="PTHR12304">
    <property type="entry name" value="INOSINE-URIDINE PREFERRING NUCLEOSIDE HYDROLASE"/>
    <property type="match status" value="1"/>
</dbReference>
<dbReference type="GO" id="GO:0006152">
    <property type="term" value="P:purine nucleoside catabolic process"/>
    <property type="evidence" value="ECO:0007669"/>
    <property type="project" value="TreeGrafter"/>
</dbReference>
<evidence type="ECO:0000313" key="5">
    <source>
        <dbReference type="Proteomes" id="UP000309673"/>
    </source>
</evidence>
<name>A0A4U0FEM7_9BACL</name>
<proteinExistence type="predicted"/>
<dbReference type="GO" id="GO:0008477">
    <property type="term" value="F:purine nucleosidase activity"/>
    <property type="evidence" value="ECO:0007669"/>
    <property type="project" value="TreeGrafter"/>
</dbReference>
<reference evidence="4 5" key="1">
    <citation type="submission" date="2019-04" db="EMBL/GenBank/DDBJ databases">
        <title>Cohnella sp. nov., isolated from soil.</title>
        <authorList>
            <person name="Kim W."/>
        </authorList>
    </citation>
    <scope>NUCLEOTIDE SEQUENCE [LARGE SCALE GENOMIC DNA]</scope>
    <source>
        <strain evidence="4 5">CAU 1483</strain>
    </source>
</reference>
<dbReference type="SUPFAM" id="SSF53590">
    <property type="entry name" value="Nucleoside hydrolase"/>
    <property type="match status" value="1"/>
</dbReference>
<gene>
    <name evidence="4" type="ORF">E5161_05380</name>
</gene>
<evidence type="ECO:0000259" key="3">
    <source>
        <dbReference type="Pfam" id="PF01156"/>
    </source>
</evidence>
<organism evidence="4 5">
    <name type="scientific">Cohnella pontilimi</name>
    <dbReference type="NCBI Taxonomy" id="2564100"/>
    <lineage>
        <taxon>Bacteria</taxon>
        <taxon>Bacillati</taxon>
        <taxon>Bacillota</taxon>
        <taxon>Bacilli</taxon>
        <taxon>Bacillales</taxon>
        <taxon>Paenibacillaceae</taxon>
        <taxon>Cohnella</taxon>
    </lineage>
</organism>
<dbReference type="RefSeq" id="WP_136776689.1">
    <property type="nucleotide sequence ID" value="NZ_SUPK01000002.1"/>
</dbReference>
<dbReference type="GO" id="GO:0005829">
    <property type="term" value="C:cytosol"/>
    <property type="evidence" value="ECO:0007669"/>
    <property type="project" value="TreeGrafter"/>
</dbReference>
<dbReference type="InterPro" id="IPR036452">
    <property type="entry name" value="Ribo_hydro-like"/>
</dbReference>
<dbReference type="Gene3D" id="3.90.245.10">
    <property type="entry name" value="Ribonucleoside hydrolase-like"/>
    <property type="match status" value="1"/>
</dbReference>
<keyword evidence="2" id="KW-0326">Glycosidase</keyword>